<keyword evidence="7" id="KW-0732">Signal</keyword>
<evidence type="ECO:0000256" key="5">
    <source>
        <dbReference type="PROSITE-ProRule" id="PRU00277"/>
    </source>
</evidence>
<dbReference type="STRING" id="1123010.SAMN02745724_05058"/>
<feature type="chain" id="PRO_5011498299" description="Peptidyl-prolyl cis-trans isomerase" evidence="7">
    <location>
        <begin position="25"/>
        <end position="256"/>
    </location>
</feature>
<sequence>MKKTMKLSLLAASILALTACNQEAAPKKEVVAEVKLETPAQQQAYGIGASVGVFLNKDLADKNKLGFALEQELLIQGFRDALAGNSKLDEAKIKEVLTELDKSVNAKKTEAAKVAAEASKADGIKFLAENSKLEGVTTTESGLQYQVLTTGKGTKPAETDIVKVHYKGTLIDGTEFDSSYSRNEPATFPLNRVIKGWTEGVQLMNVGSKFKFTIPSELAYGERDLGKIPANSTLVFEVELLEIEQPEAAKEVSASE</sequence>
<dbReference type="SUPFAM" id="SSF54534">
    <property type="entry name" value="FKBP-like"/>
    <property type="match status" value="1"/>
</dbReference>
<feature type="domain" description="PPIase FKBP-type" evidence="8">
    <location>
        <begin position="159"/>
        <end position="244"/>
    </location>
</feature>
<dbReference type="Proteomes" id="UP000198862">
    <property type="component" value="Unassembled WGS sequence"/>
</dbReference>
<evidence type="ECO:0000256" key="6">
    <source>
        <dbReference type="RuleBase" id="RU003915"/>
    </source>
</evidence>
<feature type="signal peptide" evidence="7">
    <location>
        <begin position="1"/>
        <end position="24"/>
    </location>
</feature>
<name>A0A1I1U301_9GAMM</name>
<dbReference type="GO" id="GO:0006457">
    <property type="term" value="P:protein folding"/>
    <property type="evidence" value="ECO:0007669"/>
    <property type="project" value="InterPro"/>
</dbReference>
<evidence type="ECO:0000256" key="1">
    <source>
        <dbReference type="ARBA" id="ARBA00000971"/>
    </source>
</evidence>
<evidence type="ECO:0000259" key="8">
    <source>
        <dbReference type="PROSITE" id="PS50059"/>
    </source>
</evidence>
<dbReference type="Gene3D" id="3.10.50.40">
    <property type="match status" value="1"/>
</dbReference>
<accession>A0A1I1U301</accession>
<protein>
    <recommendedName>
        <fullName evidence="6">Peptidyl-prolyl cis-trans isomerase</fullName>
        <ecNumber evidence="6">5.2.1.8</ecNumber>
    </recommendedName>
</protein>
<dbReference type="InterPro" id="IPR001179">
    <property type="entry name" value="PPIase_FKBP_dom"/>
</dbReference>
<evidence type="ECO:0000256" key="7">
    <source>
        <dbReference type="SAM" id="SignalP"/>
    </source>
</evidence>
<dbReference type="Pfam" id="PF01346">
    <property type="entry name" value="FKBP_N"/>
    <property type="match status" value="1"/>
</dbReference>
<organism evidence="9 10">
    <name type="scientific">Pseudoalteromonas denitrificans DSM 6059</name>
    <dbReference type="NCBI Taxonomy" id="1123010"/>
    <lineage>
        <taxon>Bacteria</taxon>
        <taxon>Pseudomonadati</taxon>
        <taxon>Pseudomonadota</taxon>
        <taxon>Gammaproteobacteria</taxon>
        <taxon>Alteromonadales</taxon>
        <taxon>Pseudoalteromonadaceae</taxon>
        <taxon>Pseudoalteromonas</taxon>
    </lineage>
</organism>
<dbReference type="FunFam" id="3.10.50.40:FF:000004">
    <property type="entry name" value="Peptidyl-prolyl cis-trans isomerase"/>
    <property type="match status" value="1"/>
</dbReference>
<dbReference type="PROSITE" id="PS51257">
    <property type="entry name" value="PROKAR_LIPOPROTEIN"/>
    <property type="match status" value="1"/>
</dbReference>
<evidence type="ECO:0000256" key="3">
    <source>
        <dbReference type="ARBA" id="ARBA00023110"/>
    </source>
</evidence>
<keyword evidence="3 5" id="KW-0697">Rotamase</keyword>
<evidence type="ECO:0000256" key="4">
    <source>
        <dbReference type="ARBA" id="ARBA00023235"/>
    </source>
</evidence>
<evidence type="ECO:0000256" key="2">
    <source>
        <dbReference type="ARBA" id="ARBA00006577"/>
    </source>
</evidence>
<dbReference type="PROSITE" id="PS50059">
    <property type="entry name" value="FKBP_PPIASE"/>
    <property type="match status" value="1"/>
</dbReference>
<comment type="similarity">
    <text evidence="2 6">Belongs to the FKBP-type PPIase family.</text>
</comment>
<proteinExistence type="inferred from homology"/>
<dbReference type="Gene3D" id="1.10.287.460">
    <property type="entry name" value="Peptidyl-prolyl cis-trans isomerase, FKBP-type, N-terminal domain"/>
    <property type="match status" value="1"/>
</dbReference>
<dbReference type="AlphaFoldDB" id="A0A1I1U301"/>
<dbReference type="GO" id="GO:0003755">
    <property type="term" value="F:peptidyl-prolyl cis-trans isomerase activity"/>
    <property type="evidence" value="ECO:0007669"/>
    <property type="project" value="UniProtKB-UniRule"/>
</dbReference>
<comment type="catalytic activity">
    <reaction evidence="1 5 6">
        <text>[protein]-peptidylproline (omega=180) = [protein]-peptidylproline (omega=0)</text>
        <dbReference type="Rhea" id="RHEA:16237"/>
        <dbReference type="Rhea" id="RHEA-COMP:10747"/>
        <dbReference type="Rhea" id="RHEA-COMP:10748"/>
        <dbReference type="ChEBI" id="CHEBI:83833"/>
        <dbReference type="ChEBI" id="CHEBI:83834"/>
        <dbReference type="EC" id="5.2.1.8"/>
    </reaction>
</comment>
<dbReference type="NCBIfam" id="NF008150">
    <property type="entry name" value="PRK10902.1"/>
    <property type="match status" value="1"/>
</dbReference>
<dbReference type="PANTHER" id="PTHR43811:SF19">
    <property type="entry name" value="39 KDA FK506-BINDING NUCLEAR PROTEIN"/>
    <property type="match status" value="1"/>
</dbReference>
<keyword evidence="4 5" id="KW-0413">Isomerase</keyword>
<dbReference type="RefSeq" id="WP_091991373.1">
    <property type="nucleotide sequence ID" value="NZ_FOLO01000078.1"/>
</dbReference>
<dbReference type="InterPro" id="IPR046357">
    <property type="entry name" value="PPIase_dom_sf"/>
</dbReference>
<dbReference type="PANTHER" id="PTHR43811">
    <property type="entry name" value="FKBP-TYPE PEPTIDYL-PROLYL CIS-TRANS ISOMERASE FKPA"/>
    <property type="match status" value="1"/>
</dbReference>
<evidence type="ECO:0000313" key="9">
    <source>
        <dbReference type="EMBL" id="SFD63988.1"/>
    </source>
</evidence>
<gene>
    <name evidence="9" type="ORF">SAMN02745724_05058</name>
</gene>
<dbReference type="InterPro" id="IPR036944">
    <property type="entry name" value="PPIase_FKBP_N_sf"/>
</dbReference>
<keyword evidence="10" id="KW-1185">Reference proteome</keyword>
<evidence type="ECO:0000313" key="10">
    <source>
        <dbReference type="Proteomes" id="UP000198862"/>
    </source>
</evidence>
<dbReference type="InterPro" id="IPR000774">
    <property type="entry name" value="PPIase_FKBP_N"/>
</dbReference>
<dbReference type="Pfam" id="PF00254">
    <property type="entry name" value="FKBP_C"/>
    <property type="match status" value="1"/>
</dbReference>
<dbReference type="EMBL" id="FOLO01000078">
    <property type="protein sequence ID" value="SFD63988.1"/>
    <property type="molecule type" value="Genomic_DNA"/>
</dbReference>
<dbReference type="EC" id="5.2.1.8" evidence="6"/>
<reference evidence="9 10" key="1">
    <citation type="submission" date="2016-10" db="EMBL/GenBank/DDBJ databases">
        <authorList>
            <person name="de Groot N.N."/>
        </authorList>
    </citation>
    <scope>NUCLEOTIDE SEQUENCE [LARGE SCALE GENOMIC DNA]</scope>
    <source>
        <strain evidence="9 10">DSM 6059</strain>
    </source>
</reference>
<dbReference type="OrthoDB" id="9814548at2"/>